<comment type="subcellular location">
    <subcellularLocation>
        <location evidence="1">Cell membrane</location>
        <topology evidence="1">Multi-pass membrane protein</topology>
    </subcellularLocation>
</comment>
<keyword evidence="4 6" id="KW-1133">Transmembrane helix</keyword>
<protein>
    <recommendedName>
        <fullName evidence="9">YitT family protein</fullName>
    </recommendedName>
</protein>
<evidence type="ECO:0000256" key="2">
    <source>
        <dbReference type="ARBA" id="ARBA00022475"/>
    </source>
</evidence>
<evidence type="ECO:0000313" key="8">
    <source>
        <dbReference type="Proteomes" id="UP000248066"/>
    </source>
</evidence>
<dbReference type="Pfam" id="PF02588">
    <property type="entry name" value="YitT_membrane"/>
    <property type="match status" value="1"/>
</dbReference>
<feature type="transmembrane region" description="Helical" evidence="6">
    <location>
        <begin position="102"/>
        <end position="132"/>
    </location>
</feature>
<feature type="transmembrane region" description="Helical" evidence="6">
    <location>
        <begin position="67"/>
        <end position="90"/>
    </location>
</feature>
<evidence type="ECO:0000256" key="5">
    <source>
        <dbReference type="ARBA" id="ARBA00023136"/>
    </source>
</evidence>
<dbReference type="EMBL" id="PDOF01000001">
    <property type="protein sequence ID" value="PYZ98244.1"/>
    <property type="molecule type" value="Genomic_DNA"/>
</dbReference>
<keyword evidence="2" id="KW-1003">Cell membrane</keyword>
<evidence type="ECO:0000256" key="4">
    <source>
        <dbReference type="ARBA" id="ARBA00022989"/>
    </source>
</evidence>
<dbReference type="Proteomes" id="UP000248066">
    <property type="component" value="Unassembled WGS sequence"/>
</dbReference>
<keyword evidence="8" id="KW-1185">Reference proteome</keyword>
<dbReference type="InterPro" id="IPR003740">
    <property type="entry name" value="YitT"/>
</dbReference>
<comment type="caution">
    <text evidence="7">The sequence shown here is derived from an EMBL/GenBank/DDBJ whole genome shotgun (WGS) entry which is preliminary data.</text>
</comment>
<feature type="transmembrane region" description="Helical" evidence="6">
    <location>
        <begin position="168"/>
        <end position="185"/>
    </location>
</feature>
<evidence type="ECO:0000256" key="6">
    <source>
        <dbReference type="SAM" id="Phobius"/>
    </source>
</evidence>
<name>A0A2W0H8P9_9BACI</name>
<sequence>MLRILYMMAGCAIVSFGVVILQSSQVITGGTAGLALSVSYLMSWSFAIAFFLINLPFYILSVAKMGWNFTLSTLFAVTTLSLMTEVMQYLPSFTIAPLAGALLGGLVIGSGLCILFLNGSSLGGANILSLVLQKRFGLDPGKTLFTFDTLVILTGLISVGLVRGLYSILSVMVISLIISLLKNRIAAKNEDRTAPEPAPAEHAS</sequence>
<dbReference type="OrthoDB" id="1523490at2"/>
<evidence type="ECO:0000256" key="3">
    <source>
        <dbReference type="ARBA" id="ARBA00022692"/>
    </source>
</evidence>
<proteinExistence type="predicted"/>
<dbReference type="InterPro" id="IPR051461">
    <property type="entry name" value="UPF0750_membrane"/>
</dbReference>
<feature type="transmembrane region" description="Helical" evidence="6">
    <location>
        <begin position="38"/>
        <end position="60"/>
    </location>
</feature>
<dbReference type="PANTHER" id="PTHR33545">
    <property type="entry name" value="UPF0750 MEMBRANE PROTEIN YITT-RELATED"/>
    <property type="match status" value="1"/>
</dbReference>
<dbReference type="AlphaFoldDB" id="A0A2W0H8P9"/>
<dbReference type="PANTHER" id="PTHR33545:SF5">
    <property type="entry name" value="UPF0750 MEMBRANE PROTEIN YITT"/>
    <property type="match status" value="1"/>
</dbReference>
<keyword evidence="5 6" id="KW-0472">Membrane</keyword>
<evidence type="ECO:0000256" key="1">
    <source>
        <dbReference type="ARBA" id="ARBA00004651"/>
    </source>
</evidence>
<evidence type="ECO:0008006" key="9">
    <source>
        <dbReference type="Google" id="ProtNLM"/>
    </source>
</evidence>
<accession>A0A2W0H8P9</accession>
<reference evidence="7 8" key="1">
    <citation type="submission" date="2017-10" db="EMBL/GenBank/DDBJ databases">
        <title>Bacillus sp. nov., a halophilic bacterium isolated from a Yangshapao Lake.</title>
        <authorList>
            <person name="Wang H."/>
        </authorList>
    </citation>
    <scope>NUCLEOTIDE SEQUENCE [LARGE SCALE GENOMIC DNA]</scope>
    <source>
        <strain evidence="7 8">YSP-3</strain>
    </source>
</reference>
<organism evidence="7 8">
    <name type="scientific">Alteribacter lacisalsi</name>
    <dbReference type="NCBI Taxonomy" id="2045244"/>
    <lineage>
        <taxon>Bacteria</taxon>
        <taxon>Bacillati</taxon>
        <taxon>Bacillota</taxon>
        <taxon>Bacilli</taxon>
        <taxon>Bacillales</taxon>
        <taxon>Bacillaceae</taxon>
        <taxon>Alteribacter</taxon>
    </lineage>
</organism>
<dbReference type="GO" id="GO:0005886">
    <property type="term" value="C:plasma membrane"/>
    <property type="evidence" value="ECO:0007669"/>
    <property type="project" value="UniProtKB-SubCell"/>
</dbReference>
<evidence type="ECO:0000313" key="7">
    <source>
        <dbReference type="EMBL" id="PYZ98244.1"/>
    </source>
</evidence>
<gene>
    <name evidence="7" type="ORF">CR205_06515</name>
</gene>
<keyword evidence="3 6" id="KW-0812">Transmembrane</keyword>
<dbReference type="RefSeq" id="WP_110518116.1">
    <property type="nucleotide sequence ID" value="NZ_PDOF01000001.1"/>
</dbReference>